<feature type="region of interest" description="Disordered" evidence="9">
    <location>
        <begin position="261"/>
        <end position="282"/>
    </location>
</feature>
<reference evidence="12 13" key="1">
    <citation type="submission" date="2015-12" db="EMBL/GenBank/DDBJ databases">
        <title>Serinicoccus chungangenesis strain CD08_5 genome sequencing and assembly.</title>
        <authorList>
            <person name="Chander A.M."/>
            <person name="Kaur G."/>
            <person name="Nair G.R."/>
            <person name="Dhawan D.K."/>
            <person name="Kochhar R.K."/>
            <person name="Mayilraj S."/>
            <person name="Bhadada S.K."/>
        </authorList>
    </citation>
    <scope>NUCLEOTIDE SEQUENCE [LARGE SCALE GENOMIC DNA]</scope>
    <source>
        <strain evidence="12 13">CD08_5</strain>
    </source>
</reference>
<comment type="caution">
    <text evidence="12">The sequence shown here is derived from an EMBL/GenBank/DDBJ whole genome shotgun (WGS) entry which is preliminary data.</text>
</comment>
<proteinExistence type="predicted"/>
<keyword evidence="3" id="KW-0001">2Fe-2S</keyword>
<dbReference type="InterPro" id="IPR036010">
    <property type="entry name" value="2Fe-2S_ferredoxin-like_sf"/>
</dbReference>
<dbReference type="Pfam" id="PF00175">
    <property type="entry name" value="NAD_binding_1"/>
    <property type="match status" value="1"/>
</dbReference>
<feature type="domain" description="2Fe-2S ferredoxin-type" evidence="10">
    <location>
        <begin position="285"/>
        <end position="375"/>
    </location>
</feature>
<dbReference type="PROSITE" id="PS00197">
    <property type="entry name" value="2FE2S_FER_1"/>
    <property type="match status" value="1"/>
</dbReference>
<dbReference type="CDD" id="cd00207">
    <property type="entry name" value="fer2"/>
    <property type="match status" value="1"/>
</dbReference>
<dbReference type="Gene3D" id="2.40.30.10">
    <property type="entry name" value="Translation factors"/>
    <property type="match status" value="1"/>
</dbReference>
<keyword evidence="6" id="KW-0560">Oxidoreductase</keyword>
<evidence type="ECO:0000256" key="4">
    <source>
        <dbReference type="ARBA" id="ARBA00022723"/>
    </source>
</evidence>
<sequence length="375" mass="41370">MSLIQQPTRRRARFHDLTVSRVDRLTDEAIALSFAIPEDLREEFAFEPGQHLTVRATIEGQDVRRSYSCCISRGRSRETGEVRVAAATVPGGLMSSWLNEHVQPGDTLQVMTPMGSFVCPTEPTATKHHVGVAAGSGITPVLSLLTTALEEEPHSRATLVFGNRRTDSVMFLEELMDLKNRFPQRFTLLNVLSREPQDAELLTGRIDRDKVEQLMATFVPEDQVDEWYLCGPFGMVETVQQVLAERGVDAEHVHHEIFHVDGDGAPVTTPDEDATPRDPGAPPEAVATVTLDGRTTTVPMASAAETILAATLRERPDAPFSCTGGVCGTCRAKVVDGEVRMERNYALEPDEVERGYRLMCQSHPVTEEVTIDYDA</sequence>
<dbReference type="OrthoDB" id="9796486at2"/>
<evidence type="ECO:0000313" key="13">
    <source>
        <dbReference type="Proteomes" id="UP000054837"/>
    </source>
</evidence>
<dbReference type="PROSITE" id="PS51384">
    <property type="entry name" value="FAD_FR"/>
    <property type="match status" value="1"/>
</dbReference>
<evidence type="ECO:0000256" key="7">
    <source>
        <dbReference type="ARBA" id="ARBA00023004"/>
    </source>
</evidence>
<name>A0A0W8I682_9MICO</name>
<dbReference type="EMBL" id="LQBL01000028">
    <property type="protein sequence ID" value="KUG53702.1"/>
    <property type="molecule type" value="Genomic_DNA"/>
</dbReference>
<dbReference type="InterPro" id="IPR012675">
    <property type="entry name" value="Beta-grasp_dom_sf"/>
</dbReference>
<dbReference type="InterPro" id="IPR008333">
    <property type="entry name" value="Cbr1-like_FAD-bd_dom"/>
</dbReference>
<evidence type="ECO:0000256" key="9">
    <source>
        <dbReference type="SAM" id="MobiDB-lite"/>
    </source>
</evidence>
<dbReference type="SUPFAM" id="SSF52343">
    <property type="entry name" value="Ferredoxin reductase-like, C-terminal NADP-linked domain"/>
    <property type="match status" value="1"/>
</dbReference>
<dbReference type="InterPro" id="IPR017927">
    <property type="entry name" value="FAD-bd_FR_type"/>
</dbReference>
<dbReference type="SUPFAM" id="SSF54292">
    <property type="entry name" value="2Fe-2S ferredoxin-like"/>
    <property type="match status" value="1"/>
</dbReference>
<dbReference type="NCBIfam" id="TIGR02160">
    <property type="entry name" value="PA_CoA_Oxy5"/>
    <property type="match status" value="1"/>
</dbReference>
<dbReference type="STRING" id="767452.AVL62_02750"/>
<feature type="domain" description="FAD-binding FR-type" evidence="11">
    <location>
        <begin position="12"/>
        <end position="120"/>
    </location>
</feature>
<dbReference type="GO" id="GO:0051537">
    <property type="term" value="F:2 iron, 2 sulfur cluster binding"/>
    <property type="evidence" value="ECO:0007669"/>
    <property type="project" value="UniProtKB-KW"/>
</dbReference>
<evidence type="ECO:0000313" key="12">
    <source>
        <dbReference type="EMBL" id="KUG53702.1"/>
    </source>
</evidence>
<evidence type="ECO:0000256" key="5">
    <source>
        <dbReference type="ARBA" id="ARBA00022827"/>
    </source>
</evidence>
<dbReference type="Pfam" id="PF00111">
    <property type="entry name" value="Fer2"/>
    <property type="match status" value="1"/>
</dbReference>
<evidence type="ECO:0000256" key="3">
    <source>
        <dbReference type="ARBA" id="ARBA00022714"/>
    </source>
</evidence>
<evidence type="ECO:0000259" key="10">
    <source>
        <dbReference type="PROSITE" id="PS51085"/>
    </source>
</evidence>
<keyword evidence="2" id="KW-0285">Flavoprotein</keyword>
<dbReference type="AlphaFoldDB" id="A0A0W8I682"/>
<dbReference type="RefSeq" id="WP_058891709.1">
    <property type="nucleotide sequence ID" value="NZ_LQBL01000028.1"/>
</dbReference>
<dbReference type="Gene3D" id="3.10.20.30">
    <property type="match status" value="1"/>
</dbReference>
<dbReference type="InterPro" id="IPR017938">
    <property type="entry name" value="Riboflavin_synthase-like_b-brl"/>
</dbReference>
<keyword evidence="4" id="KW-0479">Metal-binding</keyword>
<dbReference type="GO" id="GO:0010124">
    <property type="term" value="P:phenylacetate catabolic process"/>
    <property type="evidence" value="ECO:0007669"/>
    <property type="project" value="InterPro"/>
</dbReference>
<evidence type="ECO:0000256" key="2">
    <source>
        <dbReference type="ARBA" id="ARBA00022630"/>
    </source>
</evidence>
<dbReference type="InterPro" id="IPR001041">
    <property type="entry name" value="2Fe-2S_ferredoxin-type"/>
</dbReference>
<dbReference type="PANTHER" id="PTHR47354:SF8">
    <property type="entry name" value="1,2-PHENYLACETYL-COA EPOXIDASE, SUBUNIT E"/>
    <property type="match status" value="1"/>
</dbReference>
<organism evidence="12 13">
    <name type="scientific">Serinicoccus chungangensis</name>
    <dbReference type="NCBI Taxonomy" id="767452"/>
    <lineage>
        <taxon>Bacteria</taxon>
        <taxon>Bacillati</taxon>
        <taxon>Actinomycetota</taxon>
        <taxon>Actinomycetes</taxon>
        <taxon>Micrococcales</taxon>
        <taxon>Ornithinimicrobiaceae</taxon>
        <taxon>Serinicoccus</taxon>
    </lineage>
</organism>
<dbReference type="Gene3D" id="3.40.50.80">
    <property type="entry name" value="Nucleotide-binding domain of ferredoxin-NADP reductase (FNR) module"/>
    <property type="match status" value="1"/>
</dbReference>
<keyword evidence="8" id="KW-0411">Iron-sulfur</keyword>
<dbReference type="PRINTS" id="PR00410">
    <property type="entry name" value="PHEHYDRXLASE"/>
</dbReference>
<dbReference type="Proteomes" id="UP000054837">
    <property type="component" value="Unassembled WGS sequence"/>
</dbReference>
<evidence type="ECO:0000256" key="8">
    <source>
        <dbReference type="ARBA" id="ARBA00023014"/>
    </source>
</evidence>
<dbReference type="PRINTS" id="PR00371">
    <property type="entry name" value="FPNCR"/>
</dbReference>
<protein>
    <submittedName>
        <fullName evidence="12">Phenylacetic acid degradation protein</fullName>
    </submittedName>
</protein>
<dbReference type="InterPro" id="IPR001433">
    <property type="entry name" value="OxRdtase_FAD/NAD-bd"/>
</dbReference>
<keyword evidence="5" id="KW-0274">FAD</keyword>
<dbReference type="GO" id="GO:0050660">
    <property type="term" value="F:flavin adenine dinucleotide binding"/>
    <property type="evidence" value="ECO:0007669"/>
    <property type="project" value="TreeGrafter"/>
</dbReference>
<evidence type="ECO:0000256" key="6">
    <source>
        <dbReference type="ARBA" id="ARBA00023002"/>
    </source>
</evidence>
<comment type="cofactor">
    <cofactor evidence="1">
        <name>FAD</name>
        <dbReference type="ChEBI" id="CHEBI:57692"/>
    </cofactor>
</comment>
<dbReference type="InterPro" id="IPR011884">
    <property type="entry name" value="PaaE"/>
</dbReference>
<dbReference type="GO" id="GO:0016491">
    <property type="term" value="F:oxidoreductase activity"/>
    <property type="evidence" value="ECO:0007669"/>
    <property type="project" value="UniProtKB-KW"/>
</dbReference>
<dbReference type="PROSITE" id="PS51085">
    <property type="entry name" value="2FE2S_FER_2"/>
    <property type="match status" value="1"/>
</dbReference>
<evidence type="ECO:0000259" key="11">
    <source>
        <dbReference type="PROSITE" id="PS51384"/>
    </source>
</evidence>
<dbReference type="InterPro" id="IPR039261">
    <property type="entry name" value="FNR_nucleotide-bd"/>
</dbReference>
<dbReference type="InterPro" id="IPR001709">
    <property type="entry name" value="Flavoprot_Pyr_Nucl_cyt_Rdtase"/>
</dbReference>
<gene>
    <name evidence="12" type="ORF">AVL62_02750</name>
</gene>
<dbReference type="InterPro" id="IPR050415">
    <property type="entry name" value="MRET"/>
</dbReference>
<keyword evidence="7" id="KW-0408">Iron</keyword>
<dbReference type="GO" id="GO:0046872">
    <property type="term" value="F:metal ion binding"/>
    <property type="evidence" value="ECO:0007669"/>
    <property type="project" value="UniProtKB-KW"/>
</dbReference>
<dbReference type="CDD" id="cd06214">
    <property type="entry name" value="PA_degradation_oxidoreductase_like"/>
    <property type="match status" value="1"/>
</dbReference>
<dbReference type="PANTHER" id="PTHR47354">
    <property type="entry name" value="NADH OXIDOREDUCTASE HCR"/>
    <property type="match status" value="1"/>
</dbReference>
<accession>A0A0W8I682</accession>
<dbReference type="InterPro" id="IPR006058">
    <property type="entry name" value="2Fe2S_fd_BS"/>
</dbReference>
<dbReference type="SUPFAM" id="SSF63380">
    <property type="entry name" value="Riboflavin synthase domain-like"/>
    <property type="match status" value="1"/>
</dbReference>
<keyword evidence="13" id="KW-1185">Reference proteome</keyword>
<dbReference type="Pfam" id="PF00970">
    <property type="entry name" value="FAD_binding_6"/>
    <property type="match status" value="1"/>
</dbReference>
<evidence type="ECO:0000256" key="1">
    <source>
        <dbReference type="ARBA" id="ARBA00001974"/>
    </source>
</evidence>